<protein>
    <submittedName>
        <fullName evidence="2">Uncharacterized protein</fullName>
    </submittedName>
</protein>
<organism evidence="2 3">
    <name type="scientific">Thomasclavelia spiroformis</name>
    <dbReference type="NCBI Taxonomy" id="29348"/>
    <lineage>
        <taxon>Bacteria</taxon>
        <taxon>Bacillati</taxon>
        <taxon>Bacillota</taxon>
        <taxon>Erysipelotrichia</taxon>
        <taxon>Erysipelotrichales</taxon>
        <taxon>Coprobacillaceae</taxon>
        <taxon>Thomasclavelia</taxon>
    </lineage>
</organism>
<feature type="transmembrane region" description="Helical" evidence="1">
    <location>
        <begin position="7"/>
        <end position="31"/>
    </location>
</feature>
<reference evidence="2" key="1">
    <citation type="submission" date="2021-02" db="EMBL/GenBank/DDBJ databases">
        <title>Infant gut strain persistence is associated with maternal origin, phylogeny, and functional potential including surface adhesion and iron acquisition.</title>
        <authorList>
            <person name="Lou Y.C."/>
        </authorList>
    </citation>
    <scope>NUCLEOTIDE SEQUENCE</scope>
    <source>
        <strain evidence="2">L3_108_000G1_dasL3_108_000G1_metabat.metabat.11</strain>
    </source>
</reference>
<comment type="caution">
    <text evidence="2">The sequence shown here is derived from an EMBL/GenBank/DDBJ whole genome shotgun (WGS) entry which is preliminary data.</text>
</comment>
<dbReference type="EMBL" id="JAGZCC010000056">
    <property type="protein sequence ID" value="MBS5588844.1"/>
    <property type="molecule type" value="Genomic_DNA"/>
</dbReference>
<name>A0A943ELS3_9FIRM</name>
<feature type="transmembrane region" description="Helical" evidence="1">
    <location>
        <begin position="107"/>
        <end position="128"/>
    </location>
</feature>
<evidence type="ECO:0000256" key="1">
    <source>
        <dbReference type="SAM" id="Phobius"/>
    </source>
</evidence>
<evidence type="ECO:0000313" key="3">
    <source>
        <dbReference type="Proteomes" id="UP000751224"/>
    </source>
</evidence>
<keyword evidence="1" id="KW-1133">Transmembrane helix</keyword>
<sequence>MMVKSRTLLFIAGLVWLFAGFNILKIGMFSYIGHINLFNLLCSLFIFLIFWFIIFKKLVIKHTVRIKGYKDSKKYFWNFFDIPSFIIMAFMITIGIFIRTLNLFPDVLIAIFYSGLGLALFEAGIMFLKNYFYYSN</sequence>
<dbReference type="AlphaFoldDB" id="A0A943ELS3"/>
<keyword evidence="1" id="KW-0812">Transmembrane</keyword>
<keyword evidence="1" id="KW-0472">Membrane</keyword>
<feature type="transmembrane region" description="Helical" evidence="1">
    <location>
        <begin position="76"/>
        <end position="101"/>
    </location>
</feature>
<dbReference type="Proteomes" id="UP000751224">
    <property type="component" value="Unassembled WGS sequence"/>
</dbReference>
<accession>A0A943ELS3</accession>
<feature type="transmembrane region" description="Helical" evidence="1">
    <location>
        <begin position="37"/>
        <end position="55"/>
    </location>
</feature>
<evidence type="ECO:0000313" key="2">
    <source>
        <dbReference type="EMBL" id="MBS5588844.1"/>
    </source>
</evidence>
<proteinExistence type="predicted"/>
<gene>
    <name evidence="2" type="ORF">KHX14_08575</name>
</gene>